<dbReference type="CDD" id="cd00060">
    <property type="entry name" value="FHA"/>
    <property type="match status" value="2"/>
</dbReference>
<dbReference type="SMART" id="SM00240">
    <property type="entry name" value="FHA"/>
    <property type="match status" value="2"/>
</dbReference>
<dbReference type="Proteomes" id="UP001162131">
    <property type="component" value="Unassembled WGS sequence"/>
</dbReference>
<dbReference type="PANTHER" id="PTHR23308">
    <property type="entry name" value="NUCLEAR INHIBITOR OF PROTEIN PHOSPHATASE-1"/>
    <property type="match status" value="1"/>
</dbReference>
<name>A0AAU9IEQ1_9CILI</name>
<protein>
    <recommendedName>
        <fullName evidence="1">FHA domain-containing protein</fullName>
    </recommendedName>
</protein>
<sequence>MATILETATKSTIYAIEICEKAKLNQNIAFDIKRRIQCIYSPLIDLQINPLSRKQLEAISRLNTTILHLAEYLSEITTKKIIFRLYSASREPNELTHIFHSLTGILQDCEISLSFNISQNIRQTEILIENMQTELISILSKIQTIDDFEKEAIISEISTAIKCKPEDLKAIVREYMAYVGISKKVINERIDKLIGENHHREYFLRSSVAHEFWMRAFGDAVNVSWTDFYSAFISVFLNSLNLAQTYQNALLESIRAWVDPDLCGIVNKKACNNFFENIWDIPNNRANFISSNQTVHNPVQYASYLTLRVSSLHEANERIKKGQTFKISPQGYLYSKNLKYDGITTIGRKITQSPVDLCFPDSAISARHAQIAFHPKKGYSLVDLGSTGGTYIEVSKPLLLSVGLMVQLASSDIFVVKDLRLDFIPSALIPETFFKLRSQHSNIIIEESEQDITNLQLEESKNIEEVKNEEIKTMSIIEIEFVLKGQHKGQVFRFTKNQEITLGRLPENTIQLNDPYVSSIHCRIRFEERIGWVLEDNGSANKTWLSLSNYFPFQNKEPSPPVLLEDGMHIKIGNIDFQVSLSEN</sequence>
<feature type="domain" description="FHA" evidence="1">
    <location>
        <begin position="344"/>
        <end position="397"/>
    </location>
</feature>
<proteinExistence type="predicted"/>
<dbReference type="AlphaFoldDB" id="A0AAU9IEQ1"/>
<dbReference type="Pfam" id="PF00498">
    <property type="entry name" value="FHA"/>
    <property type="match status" value="2"/>
</dbReference>
<gene>
    <name evidence="2" type="ORF">BSTOLATCC_MIC1063</name>
</gene>
<evidence type="ECO:0000313" key="2">
    <source>
        <dbReference type="EMBL" id="CAG9310209.1"/>
    </source>
</evidence>
<feature type="domain" description="FHA" evidence="1">
    <location>
        <begin position="500"/>
        <end position="550"/>
    </location>
</feature>
<dbReference type="InterPro" id="IPR000253">
    <property type="entry name" value="FHA_dom"/>
</dbReference>
<organism evidence="2 3">
    <name type="scientific">Blepharisma stoltei</name>
    <dbReference type="NCBI Taxonomy" id="1481888"/>
    <lineage>
        <taxon>Eukaryota</taxon>
        <taxon>Sar</taxon>
        <taxon>Alveolata</taxon>
        <taxon>Ciliophora</taxon>
        <taxon>Postciliodesmatophora</taxon>
        <taxon>Heterotrichea</taxon>
        <taxon>Heterotrichida</taxon>
        <taxon>Blepharismidae</taxon>
        <taxon>Blepharisma</taxon>
    </lineage>
</organism>
<keyword evidence="3" id="KW-1185">Reference proteome</keyword>
<dbReference type="InterPro" id="IPR050923">
    <property type="entry name" value="Cell_Proc_Reg/RNA_Proc"/>
</dbReference>
<reference evidence="2" key="1">
    <citation type="submission" date="2021-09" db="EMBL/GenBank/DDBJ databases">
        <authorList>
            <consortium name="AG Swart"/>
            <person name="Singh M."/>
            <person name="Singh A."/>
            <person name="Seah K."/>
            <person name="Emmerich C."/>
        </authorList>
    </citation>
    <scope>NUCLEOTIDE SEQUENCE</scope>
    <source>
        <strain evidence="2">ATCC30299</strain>
    </source>
</reference>
<dbReference type="EMBL" id="CAJZBQ010000002">
    <property type="protein sequence ID" value="CAG9310209.1"/>
    <property type="molecule type" value="Genomic_DNA"/>
</dbReference>
<accession>A0AAU9IEQ1</accession>
<dbReference type="InterPro" id="IPR008984">
    <property type="entry name" value="SMAD_FHA_dom_sf"/>
</dbReference>
<dbReference type="PROSITE" id="PS50006">
    <property type="entry name" value="FHA_DOMAIN"/>
    <property type="match status" value="2"/>
</dbReference>
<dbReference type="Gene3D" id="2.60.200.20">
    <property type="match status" value="2"/>
</dbReference>
<comment type="caution">
    <text evidence="2">The sequence shown here is derived from an EMBL/GenBank/DDBJ whole genome shotgun (WGS) entry which is preliminary data.</text>
</comment>
<evidence type="ECO:0000259" key="1">
    <source>
        <dbReference type="PROSITE" id="PS50006"/>
    </source>
</evidence>
<dbReference type="SUPFAM" id="SSF49879">
    <property type="entry name" value="SMAD/FHA domain"/>
    <property type="match status" value="2"/>
</dbReference>
<evidence type="ECO:0000313" key="3">
    <source>
        <dbReference type="Proteomes" id="UP001162131"/>
    </source>
</evidence>